<keyword evidence="3" id="KW-0997">Cell inner membrane</keyword>
<evidence type="ECO:0000256" key="9">
    <source>
        <dbReference type="ARBA" id="ARBA00040743"/>
    </source>
</evidence>
<evidence type="ECO:0000256" key="8">
    <source>
        <dbReference type="ARBA" id="ARBA00038408"/>
    </source>
</evidence>
<dbReference type="Pfam" id="PF00639">
    <property type="entry name" value="Rotamase"/>
    <property type="match status" value="1"/>
</dbReference>
<gene>
    <name evidence="14" type="ORF">CR938_09465</name>
</gene>
<evidence type="ECO:0000313" key="15">
    <source>
        <dbReference type="Proteomes" id="UP000717981"/>
    </source>
</evidence>
<organism evidence="14 15">
    <name type="scientific">Pseudoxanthomonas taiwanensis</name>
    <dbReference type="NCBI Taxonomy" id="176598"/>
    <lineage>
        <taxon>Bacteria</taxon>
        <taxon>Pseudomonadati</taxon>
        <taxon>Pseudomonadota</taxon>
        <taxon>Gammaproteobacteria</taxon>
        <taxon>Lysobacterales</taxon>
        <taxon>Lysobacteraceae</taxon>
        <taxon>Pseudoxanthomonas</taxon>
    </lineage>
</organism>
<dbReference type="AlphaFoldDB" id="A0A921NZD2"/>
<sequence length="658" mass="72751">MLQKLRERSSGWVATIIIGLLMIPFVFVVDQSYLGGMGANNVAQVKAPPAWWPGAPAWWPVSMLWEHEEVSGDEFRQRFEQERMRQREAMGDQFDPRQFESAENKRRVLEQLVDEKALVLAARRAGVTVSDAALREYIRQIPAFQADGKFDATRYQLALASQVPPLPPRRFEDMVRQGLMQSLIPSGLAASAFATDAEVDRLLRLSAETRDVEVALLPLPEEDAAPVSDEETRAWYEGHRADYLRPETVTIEYVEVDAAQLPEPAPADEATLRRRYEEEKSRFVEPERRLASHILVRVEPDADEAARKAAEEKAQRLAAQARAEGADFAALAREHSEDPGSRDAGGDLGWVERGTMVAPFEEALFAMQPGEVRGPVQTDFGYHVLQLREVSTGKQVPFEEVREELAREHAQAERERAYSELSGRLTDLVYQNPSTLEPAAKAVGLEVRRLGPFSRDEATGIAAAPEVKRAAFSEILIEDGTASDPIELGPNRSVVLRVVEHTPEQARPLEEVRDQVVAAVRADRRARAAAEAAEALVKRLQAGEALAEVAAAAGAEVTPLPGLPRGAPVPTPQVNRAVFEAEAPAEGKPSAGRVALPDGRQVLYVVTAVHPGNPEELPAEQRQQVRRQLAELDGAAAADAYVRQLRQRFRVEVREEQL</sequence>
<dbReference type="PROSITE" id="PS50198">
    <property type="entry name" value="PPIC_PPIASE_2"/>
    <property type="match status" value="1"/>
</dbReference>
<dbReference type="InterPro" id="IPR052029">
    <property type="entry name" value="PpiD_chaperone"/>
</dbReference>
<evidence type="ECO:0000256" key="2">
    <source>
        <dbReference type="ARBA" id="ARBA00022475"/>
    </source>
</evidence>
<feature type="transmembrane region" description="Helical" evidence="12">
    <location>
        <begin position="12"/>
        <end position="29"/>
    </location>
</feature>
<dbReference type="Proteomes" id="UP000717981">
    <property type="component" value="Unassembled WGS sequence"/>
</dbReference>
<comment type="subcellular location">
    <subcellularLocation>
        <location evidence="1">Cell inner membrane</location>
        <topology evidence="1">Single-pass type II membrane protein</topology>
        <orientation evidence="1">Periplasmic side</orientation>
    </subcellularLocation>
</comment>
<dbReference type="Gene3D" id="3.10.50.40">
    <property type="match status" value="1"/>
</dbReference>
<dbReference type="SUPFAM" id="SSF54534">
    <property type="entry name" value="FKBP-like"/>
    <property type="match status" value="1"/>
</dbReference>
<dbReference type="GO" id="GO:0005886">
    <property type="term" value="C:plasma membrane"/>
    <property type="evidence" value="ECO:0007669"/>
    <property type="project" value="UniProtKB-SubCell"/>
</dbReference>
<dbReference type="Pfam" id="PF13623">
    <property type="entry name" value="SurA_N_2"/>
    <property type="match status" value="1"/>
</dbReference>
<dbReference type="EMBL" id="PDWK01000044">
    <property type="protein sequence ID" value="KAF1688574.1"/>
    <property type="molecule type" value="Genomic_DNA"/>
</dbReference>
<comment type="caution">
    <text evidence="14">The sequence shown here is derived from an EMBL/GenBank/DDBJ whole genome shotgun (WGS) entry which is preliminary data.</text>
</comment>
<dbReference type="OrthoDB" id="9812372at2"/>
<dbReference type="GO" id="GO:0003755">
    <property type="term" value="F:peptidyl-prolyl cis-trans isomerase activity"/>
    <property type="evidence" value="ECO:0007669"/>
    <property type="project" value="UniProtKB-KW"/>
</dbReference>
<dbReference type="InterPro" id="IPR023058">
    <property type="entry name" value="PPIase_PpiC_CS"/>
</dbReference>
<evidence type="ECO:0000256" key="5">
    <source>
        <dbReference type="ARBA" id="ARBA00022989"/>
    </source>
</evidence>
<dbReference type="PROSITE" id="PS01096">
    <property type="entry name" value="PPIC_PPIASE_1"/>
    <property type="match status" value="1"/>
</dbReference>
<keyword evidence="15" id="KW-1185">Reference proteome</keyword>
<keyword evidence="6 12" id="KW-0472">Membrane</keyword>
<comment type="similarity">
    <text evidence="8">Belongs to the PpiD chaperone family.</text>
</comment>
<dbReference type="PANTHER" id="PTHR47529">
    <property type="entry name" value="PEPTIDYL-PROLYL CIS-TRANS ISOMERASE D"/>
    <property type="match status" value="1"/>
</dbReference>
<evidence type="ECO:0000259" key="13">
    <source>
        <dbReference type="PROSITE" id="PS50198"/>
    </source>
</evidence>
<evidence type="ECO:0000256" key="11">
    <source>
        <dbReference type="PROSITE-ProRule" id="PRU00278"/>
    </source>
</evidence>
<evidence type="ECO:0000256" key="12">
    <source>
        <dbReference type="SAM" id="Phobius"/>
    </source>
</evidence>
<keyword evidence="7" id="KW-0143">Chaperone</keyword>
<evidence type="ECO:0000313" key="14">
    <source>
        <dbReference type="EMBL" id="KAF1688574.1"/>
    </source>
</evidence>
<keyword evidence="11" id="KW-0697">Rotamase</keyword>
<proteinExistence type="inferred from homology"/>
<dbReference type="PANTHER" id="PTHR47529:SF1">
    <property type="entry name" value="PERIPLASMIC CHAPERONE PPID"/>
    <property type="match status" value="1"/>
</dbReference>
<evidence type="ECO:0000256" key="10">
    <source>
        <dbReference type="ARBA" id="ARBA00042775"/>
    </source>
</evidence>
<name>A0A921NZD2_9GAMM</name>
<evidence type="ECO:0000256" key="7">
    <source>
        <dbReference type="ARBA" id="ARBA00023186"/>
    </source>
</evidence>
<keyword evidence="2" id="KW-1003">Cell membrane</keyword>
<evidence type="ECO:0000256" key="1">
    <source>
        <dbReference type="ARBA" id="ARBA00004382"/>
    </source>
</evidence>
<dbReference type="InterPro" id="IPR027304">
    <property type="entry name" value="Trigger_fact/SurA_dom_sf"/>
</dbReference>
<dbReference type="Gene3D" id="1.10.4030.10">
    <property type="entry name" value="Porin chaperone SurA, peptide-binding domain"/>
    <property type="match status" value="1"/>
</dbReference>
<feature type="domain" description="PpiC" evidence="13">
    <location>
        <begin position="286"/>
        <end position="389"/>
    </location>
</feature>
<keyword evidence="5 12" id="KW-1133">Transmembrane helix</keyword>
<protein>
    <recommendedName>
        <fullName evidence="9">Periplasmic chaperone PpiD</fullName>
    </recommendedName>
    <alternativeName>
        <fullName evidence="10">Periplasmic folding chaperone</fullName>
    </alternativeName>
</protein>
<evidence type="ECO:0000256" key="6">
    <source>
        <dbReference type="ARBA" id="ARBA00023136"/>
    </source>
</evidence>
<keyword evidence="4 12" id="KW-0812">Transmembrane</keyword>
<dbReference type="Pfam" id="PF13624">
    <property type="entry name" value="SurA_N_3"/>
    <property type="match status" value="1"/>
</dbReference>
<dbReference type="RefSeq" id="WP_162124773.1">
    <property type="nucleotide sequence ID" value="NZ_PDWK01000044.1"/>
</dbReference>
<dbReference type="SUPFAM" id="SSF109998">
    <property type="entry name" value="Triger factor/SurA peptide-binding domain-like"/>
    <property type="match status" value="1"/>
</dbReference>
<evidence type="ECO:0000256" key="4">
    <source>
        <dbReference type="ARBA" id="ARBA00022692"/>
    </source>
</evidence>
<dbReference type="InterPro" id="IPR000297">
    <property type="entry name" value="PPIase_PpiC"/>
</dbReference>
<evidence type="ECO:0000256" key="3">
    <source>
        <dbReference type="ARBA" id="ARBA00022519"/>
    </source>
</evidence>
<accession>A0A921NZD2</accession>
<reference evidence="14" key="1">
    <citation type="submission" date="2017-10" db="EMBL/GenBank/DDBJ databases">
        <title>Whole genome sequencing of members of genus Pseudoxanthomonas.</title>
        <authorList>
            <person name="Kumar S."/>
            <person name="Bansal K."/>
            <person name="Kaur A."/>
            <person name="Patil P."/>
            <person name="Sharma S."/>
            <person name="Patil P.B."/>
        </authorList>
    </citation>
    <scope>NUCLEOTIDE SEQUENCE</scope>
    <source>
        <strain evidence="14">DSM 22914</strain>
    </source>
</reference>
<dbReference type="InterPro" id="IPR046357">
    <property type="entry name" value="PPIase_dom_sf"/>
</dbReference>
<keyword evidence="11 14" id="KW-0413">Isomerase</keyword>